<name>A0ACB7Y970_9ERIC</name>
<comment type="caution">
    <text evidence="1">The sequence shown here is derived from an EMBL/GenBank/DDBJ whole genome shotgun (WGS) entry which is preliminary data.</text>
</comment>
<protein>
    <submittedName>
        <fullName evidence="1">Uncharacterized protein</fullName>
    </submittedName>
</protein>
<keyword evidence="2" id="KW-1185">Reference proteome</keyword>
<reference evidence="1 2" key="1">
    <citation type="journal article" date="2021" name="Hortic Res">
        <title>High-quality reference genome and annotation aids understanding of berry development for evergreen blueberry (Vaccinium darrowii).</title>
        <authorList>
            <person name="Yu J."/>
            <person name="Hulse-Kemp A.M."/>
            <person name="Babiker E."/>
            <person name="Staton M."/>
        </authorList>
    </citation>
    <scope>NUCLEOTIDE SEQUENCE [LARGE SCALE GENOMIC DNA]</scope>
    <source>
        <strain evidence="2">cv. NJ 8807/NJ 8810</strain>
        <tissue evidence="1">Young leaf</tissue>
    </source>
</reference>
<gene>
    <name evidence="1" type="ORF">Vadar_020401</name>
</gene>
<sequence>MEEAGQRDRVASTATSPSAFPPGGRPVEPNLSEQPLPRVEERLVSTNPTLAAAVTMPKRDVTDQIGSSYTSGTLTPVYPQEQTYFYGGYENSTGNWDDYSRYVSANGMQVVSPAMYNDNSSMLHYGLDTQMAYGQFSPMASPLSPIMVDGQLYSPHQIPMSPNYFAQPVSPSVPHVTSSLPMSQTELVTAGSSGQEGLGDNVLFGPGSGYFLHFGSFGGGGVSGEPLSNMSSSESGGYLSQLTSPAVYPQPMGILGPYEHNFGQISPQRPYHGFGSVESSFSRNYRPGSSYQSSNYGTASTSHWGVGYRSRFTSDKGGRQERDRESIYVSNDAHGISSDRNRGPRASKPKGKSPTEESPIPTASKNVASVSGVHGGLYNQLDFFTDYENAKFFVIKSFSEDNVHKSIKYNVWASTPLGNRKLEAAYSEAKEMKGHCPIFLLFSVNASGQFCGVAEMVGPVDFDKDADYWQQDRWSGQFPVRWHIIKDVPNGRFRHILLENNENKPVTHSRDSQEVKLEQGIEMLKIFKDHEAETSILDDFSFYDEREKTLQERKARQQASSSTKKEDAVVDASIKQLSDNLAEALQLEDGGGFFEVLSLYFKALTCCCFAGAGSNFLSFHLKGINFIEREDLLDLPDLGGYLTKQCCRSIVIVIQ</sequence>
<organism evidence="1 2">
    <name type="scientific">Vaccinium darrowii</name>
    <dbReference type="NCBI Taxonomy" id="229202"/>
    <lineage>
        <taxon>Eukaryota</taxon>
        <taxon>Viridiplantae</taxon>
        <taxon>Streptophyta</taxon>
        <taxon>Embryophyta</taxon>
        <taxon>Tracheophyta</taxon>
        <taxon>Spermatophyta</taxon>
        <taxon>Magnoliopsida</taxon>
        <taxon>eudicotyledons</taxon>
        <taxon>Gunneridae</taxon>
        <taxon>Pentapetalae</taxon>
        <taxon>asterids</taxon>
        <taxon>Ericales</taxon>
        <taxon>Ericaceae</taxon>
        <taxon>Vaccinioideae</taxon>
        <taxon>Vaccinieae</taxon>
        <taxon>Vaccinium</taxon>
    </lineage>
</organism>
<accession>A0ACB7Y970</accession>
<proteinExistence type="predicted"/>
<evidence type="ECO:0000313" key="2">
    <source>
        <dbReference type="Proteomes" id="UP000828048"/>
    </source>
</evidence>
<dbReference type="EMBL" id="CM037157">
    <property type="protein sequence ID" value="KAH7849614.1"/>
    <property type="molecule type" value="Genomic_DNA"/>
</dbReference>
<evidence type="ECO:0000313" key="1">
    <source>
        <dbReference type="EMBL" id="KAH7849614.1"/>
    </source>
</evidence>
<dbReference type="Proteomes" id="UP000828048">
    <property type="component" value="Chromosome 7"/>
</dbReference>